<comment type="caution">
    <text evidence="1">The sequence shown here is derived from an EMBL/GenBank/DDBJ whole genome shotgun (WGS) entry which is preliminary data.</text>
</comment>
<sequence length="493" mass="55944">MASLASMDESKAILVNDGVDFRGAYLRRRQVVAEIIDLTKRNNLLVIQAPPGTGKTSLTQLVKAQLDASGATVIRIALSDFYSLDEFKADIKEYGISPSPVVVQQNLRENTWLLLDDAQNWYGEEYWGIWQFLIKQLPQVAQGRLFIIIAATYDLSTSRSPVHFGSLEHFTETAVSADEVSELFAMHLPHRDHQDFCKVKEDIASLSKVAEDKFHIGVVIQAIVMLKNMRKESTKRQDEESVRKSLRSGDFVYLLKRCYMVPDGLPAEGRIRLVDILLSPGVSRNDISDDSLLAPYVRAGILEPNNGEFSCMAAWWFYNRSCFPGRTTALTASLDLLVRESVKLLSADRLRKSMVDGFPKEAAFQHFFNEVLSMNLTIDTFLIPEFNTKATMPLGGEVTGELDFYINSHLQWCLELLRLGKGIGENLARFDEDEGKYRMVTSREYLVVDCRPPKEGSGAHRNENRCTLYFEQNFTKCRIQMRLQEEEVVDLKP</sequence>
<accession>A0A9K3LJF1</accession>
<organism evidence="1 2">
    <name type="scientific">Nitzschia inconspicua</name>
    <dbReference type="NCBI Taxonomy" id="303405"/>
    <lineage>
        <taxon>Eukaryota</taxon>
        <taxon>Sar</taxon>
        <taxon>Stramenopiles</taxon>
        <taxon>Ochrophyta</taxon>
        <taxon>Bacillariophyta</taxon>
        <taxon>Bacillariophyceae</taxon>
        <taxon>Bacillariophycidae</taxon>
        <taxon>Bacillariales</taxon>
        <taxon>Bacillariaceae</taxon>
        <taxon>Nitzschia</taxon>
    </lineage>
</organism>
<dbReference type="AlphaFoldDB" id="A0A9K3LJF1"/>
<gene>
    <name evidence="1" type="ORF">IV203_025667</name>
</gene>
<keyword evidence="2" id="KW-1185">Reference proteome</keyword>
<reference evidence="1" key="2">
    <citation type="submission" date="2021-04" db="EMBL/GenBank/DDBJ databases">
        <authorList>
            <person name="Podell S."/>
        </authorList>
    </citation>
    <scope>NUCLEOTIDE SEQUENCE</scope>
    <source>
        <strain evidence="1">Hildebrandi</strain>
    </source>
</reference>
<dbReference type="EMBL" id="JAGRRH010000012">
    <property type="protein sequence ID" value="KAG7362001.1"/>
    <property type="molecule type" value="Genomic_DNA"/>
</dbReference>
<dbReference type="OrthoDB" id="67991at2759"/>
<reference evidence="1" key="1">
    <citation type="journal article" date="2021" name="Sci. Rep.">
        <title>Diploid genomic architecture of Nitzschia inconspicua, an elite biomass production diatom.</title>
        <authorList>
            <person name="Oliver A."/>
            <person name="Podell S."/>
            <person name="Pinowska A."/>
            <person name="Traller J.C."/>
            <person name="Smith S.R."/>
            <person name="McClure R."/>
            <person name="Beliaev A."/>
            <person name="Bohutskyi P."/>
            <person name="Hill E.A."/>
            <person name="Rabines A."/>
            <person name="Zheng H."/>
            <person name="Allen L.Z."/>
            <person name="Kuo A."/>
            <person name="Grigoriev I.V."/>
            <person name="Allen A.E."/>
            <person name="Hazlebeck D."/>
            <person name="Allen E.E."/>
        </authorList>
    </citation>
    <scope>NUCLEOTIDE SEQUENCE</scope>
    <source>
        <strain evidence="1">Hildebrandi</strain>
    </source>
</reference>
<dbReference type="CDD" id="cd00009">
    <property type="entry name" value="AAA"/>
    <property type="match status" value="1"/>
</dbReference>
<proteinExistence type="predicted"/>
<evidence type="ECO:0000313" key="1">
    <source>
        <dbReference type="EMBL" id="KAG7362001.1"/>
    </source>
</evidence>
<dbReference type="Proteomes" id="UP000693970">
    <property type="component" value="Unassembled WGS sequence"/>
</dbReference>
<protein>
    <submittedName>
        <fullName evidence="1">Uncharacterized protein</fullName>
    </submittedName>
</protein>
<name>A0A9K3LJF1_9STRA</name>
<evidence type="ECO:0000313" key="2">
    <source>
        <dbReference type="Proteomes" id="UP000693970"/>
    </source>
</evidence>